<proteinExistence type="predicted"/>
<protein>
    <recommendedName>
        <fullName evidence="3">UrcA family protein</fullName>
    </recommendedName>
</protein>
<reference evidence="2" key="1">
    <citation type="journal article" date="2019" name="Int. J. Syst. Evol. Microbiol.">
        <title>The Global Catalogue of Microorganisms (GCM) 10K type strain sequencing project: providing services to taxonomists for standard genome sequencing and annotation.</title>
        <authorList>
            <consortium name="The Broad Institute Genomics Platform"/>
            <consortium name="The Broad Institute Genome Sequencing Center for Infectious Disease"/>
            <person name="Wu L."/>
            <person name="Ma J."/>
        </authorList>
    </citation>
    <scope>NUCLEOTIDE SEQUENCE [LARGE SCALE GENOMIC DNA]</scope>
    <source>
        <strain evidence="2">JCM 17225</strain>
    </source>
</reference>
<keyword evidence="2" id="KW-1185">Reference proteome</keyword>
<evidence type="ECO:0008006" key="3">
    <source>
        <dbReference type="Google" id="ProtNLM"/>
    </source>
</evidence>
<organism evidence="1 2">
    <name type="scientific">Hymenobacter glaciei</name>
    <dbReference type="NCBI Taxonomy" id="877209"/>
    <lineage>
        <taxon>Bacteria</taxon>
        <taxon>Pseudomonadati</taxon>
        <taxon>Bacteroidota</taxon>
        <taxon>Cytophagia</taxon>
        <taxon>Cytophagales</taxon>
        <taxon>Hymenobacteraceae</taxon>
        <taxon>Hymenobacter</taxon>
    </lineage>
</organism>
<dbReference type="Proteomes" id="UP001501469">
    <property type="component" value="Unassembled WGS sequence"/>
</dbReference>
<comment type="caution">
    <text evidence="1">The sequence shown here is derived from an EMBL/GenBank/DDBJ whole genome shotgun (WGS) entry which is preliminary data.</text>
</comment>
<evidence type="ECO:0000313" key="2">
    <source>
        <dbReference type="Proteomes" id="UP001501469"/>
    </source>
</evidence>
<evidence type="ECO:0000313" key="1">
    <source>
        <dbReference type="EMBL" id="GAA4037636.1"/>
    </source>
</evidence>
<dbReference type="EMBL" id="BAABDK010000017">
    <property type="protein sequence ID" value="GAA4037636.1"/>
    <property type="molecule type" value="Genomic_DNA"/>
</dbReference>
<name>A0ABP7U8E8_9BACT</name>
<gene>
    <name evidence="1" type="ORF">GCM10022409_23450</name>
</gene>
<accession>A0ABP7U8E8</accession>
<sequence length="130" mass="14088">MVALLAFAASPAQAQLWVSHPATAIDETQNETATPSLSRHVHDVQRITGYLADALRLSTAQQMALQQCTVAERSALLLATSEKDTQDAQTCYLASVRRVLASSQLRTYVLLRQRLEGTLLPLDGLGLATL</sequence>